<evidence type="ECO:0000256" key="1">
    <source>
        <dbReference type="ARBA" id="ARBA00007047"/>
    </source>
</evidence>
<sequence>MVENKYPENYTPSEFLAVMAAREIKDGETIFAGVGVPLLGALVAKLTHAPNAILAMESGSIGPQPHRLFLGIGDNPCVENALFTTSLWRLFCDQQKGYFDVGMVGGAQVDKYGNLNSTAIFGAGDYFKPASRLPGSGGANDIASSAGRTIITMPLQKRRFLERVDYITSPGYIDGDGSREKHGLLRGGPEAIITNKAIFRFDRVTKEAYLDSVSPGVTIEDVKKEVSWDLKVAENVKDTEPPTEEQVRLIRLLDPNQIYTGSGLNHLTFDCYIKMLEDSLVSLQGLYEKQEEEIMNE</sequence>
<proteinExistence type="inferred from homology"/>
<accession>A0A3G1KVT8</accession>
<gene>
    <name evidence="2" type="ORF">DCMF_19280</name>
</gene>
<dbReference type="Proteomes" id="UP000323521">
    <property type="component" value="Chromosome"/>
</dbReference>
<dbReference type="GO" id="GO:0008410">
    <property type="term" value="F:CoA-transferase activity"/>
    <property type="evidence" value="ECO:0007669"/>
    <property type="project" value="InterPro"/>
</dbReference>
<organism evidence="2 3">
    <name type="scientific">Formimonas warabiya</name>
    <dbReference type="NCBI Taxonomy" id="1761012"/>
    <lineage>
        <taxon>Bacteria</taxon>
        <taxon>Bacillati</taxon>
        <taxon>Bacillota</taxon>
        <taxon>Clostridia</taxon>
        <taxon>Eubacteriales</taxon>
        <taxon>Peptococcaceae</taxon>
        <taxon>Candidatus Formimonas</taxon>
    </lineage>
</organism>
<dbReference type="AlphaFoldDB" id="A0A3G1KVT8"/>
<evidence type="ECO:0000313" key="3">
    <source>
        <dbReference type="Proteomes" id="UP000323521"/>
    </source>
</evidence>
<dbReference type="OrthoDB" id="9805230at2"/>
<dbReference type="InterPro" id="IPR004165">
    <property type="entry name" value="CoA_trans_fam_I"/>
</dbReference>
<dbReference type="RefSeq" id="WP_148135930.1">
    <property type="nucleotide sequence ID" value="NZ_CP017634.1"/>
</dbReference>
<keyword evidence="3" id="KW-1185">Reference proteome</keyword>
<protein>
    <submittedName>
        <fullName evidence="2">Glutaconate CoA-transferase</fullName>
    </submittedName>
</protein>
<dbReference type="PANTHER" id="PTHR43293">
    <property type="entry name" value="ACETATE COA-TRANSFERASE YDIF"/>
    <property type="match status" value="1"/>
</dbReference>
<dbReference type="Pfam" id="PF01144">
    <property type="entry name" value="CoA_trans"/>
    <property type="match status" value="1"/>
</dbReference>
<dbReference type="InterPro" id="IPR037171">
    <property type="entry name" value="NagB/RpiA_transferase-like"/>
</dbReference>
<dbReference type="SMART" id="SM00882">
    <property type="entry name" value="CoA_trans"/>
    <property type="match status" value="1"/>
</dbReference>
<reference evidence="2 3" key="1">
    <citation type="submission" date="2016-10" db="EMBL/GenBank/DDBJ databases">
        <title>Complete Genome Sequence of Peptococcaceae strain DCMF.</title>
        <authorList>
            <person name="Edwards R.J."/>
            <person name="Holland S.I."/>
            <person name="Deshpande N.P."/>
            <person name="Wong Y.K."/>
            <person name="Ertan H."/>
            <person name="Manefield M."/>
            <person name="Russell T.L."/>
            <person name="Lee M.J."/>
        </authorList>
    </citation>
    <scope>NUCLEOTIDE SEQUENCE [LARGE SCALE GENOMIC DNA]</scope>
    <source>
        <strain evidence="2 3">DCMF</strain>
    </source>
</reference>
<keyword evidence="2" id="KW-0808">Transferase</keyword>
<dbReference type="KEGG" id="fwa:DCMF_19280"/>
<comment type="similarity">
    <text evidence="1">Belongs to the 3-oxoacid CoA-transferase subunit B family.</text>
</comment>
<evidence type="ECO:0000313" key="2">
    <source>
        <dbReference type="EMBL" id="ATW26608.1"/>
    </source>
</evidence>
<dbReference type="Gene3D" id="3.40.1080.10">
    <property type="entry name" value="Glutaconate Coenzyme A-transferase"/>
    <property type="match status" value="1"/>
</dbReference>
<name>A0A3G1KVT8_FORW1</name>
<dbReference type="EMBL" id="CP017634">
    <property type="protein sequence ID" value="ATW26608.1"/>
    <property type="molecule type" value="Genomic_DNA"/>
</dbReference>
<dbReference type="PANTHER" id="PTHR43293:SF3">
    <property type="entry name" value="CHOLESTEROL RING-CLEAVING HYDROLASE IPDB SUBUNIT"/>
    <property type="match status" value="1"/>
</dbReference>
<dbReference type="SUPFAM" id="SSF100950">
    <property type="entry name" value="NagB/RpiA/CoA transferase-like"/>
    <property type="match status" value="1"/>
</dbReference>